<evidence type="ECO:0000313" key="2">
    <source>
        <dbReference type="Proteomes" id="UP000031368"/>
    </source>
</evidence>
<dbReference type="SUPFAM" id="SSF100939">
    <property type="entry name" value="SPOC domain-like"/>
    <property type="match status" value="1"/>
</dbReference>
<dbReference type="KEGG" id="rga:RGR602_CH02834"/>
<proteinExistence type="predicted"/>
<gene>
    <name evidence="1" type="ORF">RGR602_CH02834</name>
</gene>
<dbReference type="HOGENOM" id="CLU_2247903_0_0_5"/>
<accession>A0A0B4X6L6</accession>
<keyword evidence="2" id="KW-1185">Reference proteome</keyword>
<name>A0A0B4X6L6_9HYPH</name>
<evidence type="ECO:0000313" key="1">
    <source>
        <dbReference type="EMBL" id="AJD42152.1"/>
    </source>
</evidence>
<reference evidence="1 2" key="1">
    <citation type="submission" date="2013-11" db="EMBL/GenBank/DDBJ databases">
        <title>Complete genome sequence of Rhizobium gallicum bv. gallicum R602.</title>
        <authorList>
            <person name="Bustos P."/>
            <person name="Santamaria R.I."/>
            <person name="Lozano L."/>
            <person name="Acosta J.L."/>
            <person name="Ormeno-Orrillo E."/>
            <person name="Rogel M.A."/>
            <person name="Romero D."/>
            <person name="Cevallos M.A."/>
            <person name="Martinez-Romero E."/>
            <person name="Gonzalez V."/>
        </authorList>
    </citation>
    <scope>NUCLEOTIDE SEQUENCE [LARGE SCALE GENOMIC DNA]</scope>
    <source>
        <strain evidence="1 2">R602</strain>
    </source>
</reference>
<dbReference type="InterPro" id="IPR016194">
    <property type="entry name" value="SPOC-like_C_dom_sf"/>
</dbReference>
<dbReference type="AlphaFoldDB" id="A0A0B4X6L6"/>
<protein>
    <submittedName>
        <fullName evidence="1">Uncharacterized protein</fullName>
    </submittedName>
</protein>
<dbReference type="EMBL" id="CP006877">
    <property type="protein sequence ID" value="AJD42152.1"/>
    <property type="molecule type" value="Genomic_DNA"/>
</dbReference>
<organism evidence="1 2">
    <name type="scientific">Rhizobium gallicum bv. gallicum R602sp</name>
    <dbReference type="NCBI Taxonomy" id="1041138"/>
    <lineage>
        <taxon>Bacteria</taxon>
        <taxon>Pseudomonadati</taxon>
        <taxon>Pseudomonadota</taxon>
        <taxon>Alphaproteobacteria</taxon>
        <taxon>Hyphomicrobiales</taxon>
        <taxon>Rhizobiaceae</taxon>
        <taxon>Rhizobium/Agrobacterium group</taxon>
        <taxon>Rhizobium</taxon>
    </lineage>
</organism>
<dbReference type="Proteomes" id="UP000031368">
    <property type="component" value="Chromosome"/>
</dbReference>
<sequence>MRKSNVAAIARAVLSCRCARSCSALKKNGLIAIALNFDYDVRSSPTAFDEIPKLKMEVEMLDLAKHIIGTEKEIQSGGVRQRRNRCRREPNNACVSSPSQRNSC</sequence>